<dbReference type="InterPro" id="IPR004099">
    <property type="entry name" value="Pyr_nucl-diS_OxRdtase_dimer"/>
</dbReference>
<gene>
    <name evidence="13" type="ORF">FE263_13780</name>
</gene>
<keyword evidence="14" id="KW-1185">Reference proteome</keyword>
<evidence type="ECO:0000256" key="1">
    <source>
        <dbReference type="ARBA" id="ARBA00007532"/>
    </source>
</evidence>
<protein>
    <submittedName>
        <fullName evidence="13">Mercuric reductase</fullName>
    </submittedName>
</protein>
<feature type="binding site" evidence="8">
    <location>
        <position position="263"/>
    </location>
    <ligand>
        <name>NAD(+)</name>
        <dbReference type="ChEBI" id="CHEBI:57540"/>
    </ligand>
</feature>
<keyword evidence="2 10" id="KW-0285">Flavoprotein</keyword>
<dbReference type="PIRSF" id="PIRSF000350">
    <property type="entry name" value="Mercury_reductase_MerA"/>
    <property type="match status" value="1"/>
</dbReference>
<dbReference type="OrthoDB" id="9764616at2"/>
<sequence>MSGRPDRFDLVVIGAGAAGLTAAGGAAMFGLRVALVEAGAMGGECLHTGCVPSKALIAAAARAHSGRQGGRLGVTLKPPDVDFAAVREHVAGAIAELAPADSQQRFEAMGVTVIHARARFLDPVTLQAGNHRLRAPRTVIATGSRPSLPPIEGLAEAGPLTNETLFDLATLPSHLLVLGSGPIGLEMAQAFRRLGSAVTVIDPGVPLARDDRDAANVVVKQLQAEGVRFVHDTAQRVERHPGVIVRCAGGEAIAGSHLLVATGRRANTEALDLAAAGVLEGADGIVVDGRRRTSNHRIHAIGDCRAGPRFTHLAGYEGALVAREVALGAPARMDWRALPRVTYTDPELAQAGLTEAEARDRHGDVTVTSEPFARNDRAVTEADTAGFLKLVHARGKVVGVTIVGAHAGELLLPWTQIIGGKASSFALMSAVVAYPTRSEISKAAAFAAWQPAIFGTWPRRWARAVAASRRWRA</sequence>
<feature type="binding site" evidence="8">
    <location>
        <position position="303"/>
    </location>
    <ligand>
        <name>FAD</name>
        <dbReference type="ChEBI" id="CHEBI:57692"/>
    </ligand>
</feature>
<dbReference type="PANTHER" id="PTHR43014:SF2">
    <property type="entry name" value="MERCURIC REDUCTASE"/>
    <property type="match status" value="1"/>
</dbReference>
<dbReference type="Proteomes" id="UP000305654">
    <property type="component" value="Unassembled WGS sequence"/>
</dbReference>
<dbReference type="EMBL" id="VCDI01000004">
    <property type="protein sequence ID" value="TLU72180.1"/>
    <property type="molecule type" value="Genomic_DNA"/>
</dbReference>
<dbReference type="Gene3D" id="3.30.390.30">
    <property type="match status" value="1"/>
</dbReference>
<evidence type="ECO:0000256" key="5">
    <source>
        <dbReference type="ARBA" id="ARBA00023002"/>
    </source>
</evidence>
<accession>A0A5R9J3I0</accession>
<organism evidence="13 14">
    <name type="scientific">Lichenicoccus roseus</name>
    <dbReference type="NCBI Taxonomy" id="2683649"/>
    <lineage>
        <taxon>Bacteria</taxon>
        <taxon>Pseudomonadati</taxon>
        <taxon>Pseudomonadota</taxon>
        <taxon>Alphaproteobacteria</taxon>
        <taxon>Acetobacterales</taxon>
        <taxon>Acetobacteraceae</taxon>
        <taxon>Lichenicoccus</taxon>
    </lineage>
</organism>
<dbReference type="GO" id="GO:0003955">
    <property type="term" value="F:NAD(P)H dehydrogenase (quinone) activity"/>
    <property type="evidence" value="ECO:0007669"/>
    <property type="project" value="TreeGrafter"/>
</dbReference>
<name>A0A5R9J3I0_9PROT</name>
<feature type="binding site" evidence="8">
    <location>
        <begin position="142"/>
        <end position="144"/>
    </location>
    <ligand>
        <name>FAD</name>
        <dbReference type="ChEBI" id="CHEBI:57692"/>
    </ligand>
</feature>
<evidence type="ECO:0000256" key="7">
    <source>
        <dbReference type="ARBA" id="ARBA00023284"/>
    </source>
</evidence>
<dbReference type="InterPro" id="IPR012999">
    <property type="entry name" value="Pyr_OxRdtase_I_AS"/>
</dbReference>
<keyword evidence="8" id="KW-0520">NAD</keyword>
<feature type="disulfide bond" description="Redox-active" evidence="9">
    <location>
        <begin position="45"/>
        <end position="50"/>
    </location>
</feature>
<feature type="binding site" evidence="8">
    <location>
        <position position="54"/>
    </location>
    <ligand>
        <name>FAD</name>
        <dbReference type="ChEBI" id="CHEBI:57692"/>
    </ligand>
</feature>
<dbReference type="GO" id="GO:0016668">
    <property type="term" value="F:oxidoreductase activity, acting on a sulfur group of donors, NAD(P) as acceptor"/>
    <property type="evidence" value="ECO:0007669"/>
    <property type="project" value="InterPro"/>
</dbReference>
<comment type="cofactor">
    <cofactor evidence="8">
        <name>FAD</name>
        <dbReference type="ChEBI" id="CHEBI:57692"/>
    </cofactor>
    <text evidence="8">Binds 1 FAD per subunit.</text>
</comment>
<evidence type="ECO:0000256" key="3">
    <source>
        <dbReference type="ARBA" id="ARBA00022827"/>
    </source>
</evidence>
<evidence type="ECO:0000259" key="12">
    <source>
        <dbReference type="Pfam" id="PF07992"/>
    </source>
</evidence>
<keyword evidence="6" id="KW-1015">Disulfide bond</keyword>
<proteinExistence type="inferred from homology"/>
<dbReference type="Pfam" id="PF02852">
    <property type="entry name" value="Pyr_redox_dim"/>
    <property type="match status" value="1"/>
</dbReference>
<comment type="similarity">
    <text evidence="1 10">Belongs to the class-I pyridine nucleotide-disulfide oxidoreductase family.</text>
</comment>
<dbReference type="AlphaFoldDB" id="A0A5R9J3I0"/>
<dbReference type="FunFam" id="3.30.390.30:FF:000001">
    <property type="entry name" value="Dihydrolipoyl dehydrogenase"/>
    <property type="match status" value="1"/>
</dbReference>
<dbReference type="RefSeq" id="WP_138326586.1">
    <property type="nucleotide sequence ID" value="NZ_VCDI01000004.1"/>
</dbReference>
<dbReference type="InterPro" id="IPR023753">
    <property type="entry name" value="FAD/NAD-binding_dom"/>
</dbReference>
<evidence type="ECO:0000256" key="9">
    <source>
        <dbReference type="PIRSR" id="PIRSR000350-4"/>
    </source>
</evidence>
<evidence type="ECO:0000256" key="8">
    <source>
        <dbReference type="PIRSR" id="PIRSR000350-3"/>
    </source>
</evidence>
<evidence type="ECO:0000313" key="14">
    <source>
        <dbReference type="Proteomes" id="UP000305654"/>
    </source>
</evidence>
<feature type="binding site" evidence="8">
    <location>
        <begin position="179"/>
        <end position="186"/>
    </location>
    <ligand>
        <name>NAD(+)</name>
        <dbReference type="ChEBI" id="CHEBI:57540"/>
    </ligand>
</feature>
<dbReference type="PANTHER" id="PTHR43014">
    <property type="entry name" value="MERCURIC REDUCTASE"/>
    <property type="match status" value="1"/>
</dbReference>
<dbReference type="PRINTS" id="PR00411">
    <property type="entry name" value="PNDRDTASEI"/>
</dbReference>
<dbReference type="PRINTS" id="PR00368">
    <property type="entry name" value="FADPNR"/>
</dbReference>
<dbReference type="InterPro" id="IPR016156">
    <property type="entry name" value="FAD/NAD-linked_Rdtase_dimer_sf"/>
</dbReference>
<evidence type="ECO:0000259" key="11">
    <source>
        <dbReference type="Pfam" id="PF02852"/>
    </source>
</evidence>
<evidence type="ECO:0000256" key="10">
    <source>
        <dbReference type="RuleBase" id="RU003691"/>
    </source>
</evidence>
<comment type="caution">
    <text evidence="13">The sequence shown here is derived from an EMBL/GenBank/DDBJ whole genome shotgun (WGS) entry which is preliminary data.</text>
</comment>
<evidence type="ECO:0000256" key="2">
    <source>
        <dbReference type="ARBA" id="ARBA00022630"/>
    </source>
</evidence>
<feature type="domain" description="Pyridine nucleotide-disulphide oxidoreductase dimerisation" evidence="11">
    <location>
        <begin position="339"/>
        <end position="443"/>
    </location>
</feature>
<dbReference type="InterPro" id="IPR001100">
    <property type="entry name" value="Pyr_nuc-diS_OxRdtase"/>
</dbReference>
<keyword evidence="8" id="KW-0547">Nucleotide-binding</keyword>
<keyword evidence="4" id="KW-0521">NADP</keyword>
<feature type="domain" description="FAD/NAD(P)-binding" evidence="12">
    <location>
        <begin position="8"/>
        <end position="318"/>
    </location>
</feature>
<keyword evidence="7 10" id="KW-0676">Redox-active center</keyword>
<evidence type="ECO:0000256" key="4">
    <source>
        <dbReference type="ARBA" id="ARBA00022857"/>
    </source>
</evidence>
<keyword evidence="5 10" id="KW-0560">Oxidoreductase</keyword>
<dbReference type="Gene3D" id="3.50.50.60">
    <property type="entry name" value="FAD/NAD(P)-binding domain"/>
    <property type="match status" value="2"/>
</dbReference>
<reference evidence="13 14" key="1">
    <citation type="submission" date="2019-05" db="EMBL/GenBank/DDBJ databases">
        <authorList>
            <person name="Pankratov T."/>
            <person name="Grouzdev D."/>
        </authorList>
    </citation>
    <scope>NUCLEOTIDE SEQUENCE [LARGE SCALE GENOMIC DNA]</scope>
    <source>
        <strain evidence="13 14">KEBCLARHB70R</strain>
    </source>
</reference>
<evidence type="ECO:0000256" key="6">
    <source>
        <dbReference type="ARBA" id="ARBA00023157"/>
    </source>
</evidence>
<dbReference type="SUPFAM" id="SSF51905">
    <property type="entry name" value="FAD/NAD(P)-binding domain"/>
    <property type="match status" value="1"/>
</dbReference>
<dbReference type="SUPFAM" id="SSF55424">
    <property type="entry name" value="FAD/NAD-linked reductases, dimerisation (C-terminal) domain"/>
    <property type="match status" value="1"/>
</dbReference>
<evidence type="ECO:0000313" key="13">
    <source>
        <dbReference type="EMBL" id="TLU72180.1"/>
    </source>
</evidence>
<dbReference type="InterPro" id="IPR036188">
    <property type="entry name" value="FAD/NAD-bd_sf"/>
</dbReference>
<dbReference type="Pfam" id="PF07992">
    <property type="entry name" value="Pyr_redox_2"/>
    <property type="match status" value="1"/>
</dbReference>
<dbReference type="GO" id="GO:0050660">
    <property type="term" value="F:flavin adenine dinucleotide binding"/>
    <property type="evidence" value="ECO:0007669"/>
    <property type="project" value="TreeGrafter"/>
</dbReference>
<keyword evidence="3 8" id="KW-0274">FAD</keyword>
<dbReference type="PROSITE" id="PS00076">
    <property type="entry name" value="PYRIDINE_REDOX_1"/>
    <property type="match status" value="1"/>
</dbReference>